<feature type="transmembrane region" description="Helical" evidence="2">
    <location>
        <begin position="371"/>
        <end position="394"/>
    </location>
</feature>
<name>A0A2J6SRD6_9HELO</name>
<keyword evidence="2" id="KW-1133">Transmembrane helix</keyword>
<evidence type="ECO:0000256" key="2">
    <source>
        <dbReference type="SAM" id="Phobius"/>
    </source>
</evidence>
<sequence length="505" mass="55883">MSNPPTQCYLGTAYTAYNSTTACLAECLQPKQFFSSDDAISQCFNLAAYGNAFNTGGPCNESAASPLVHLFDTCMQDYCQHEDQELGGCNYTGISTSICRDDDIWHTLCNKVSASVNADIGGIGVVISYIMQILMALVAWIILSLKGSWFTSIYRKWSRAGDTRHEKRSTKCHSDQAAVLKSMLVEFQEAQCFFMLATQIAVLISFGNQAKFYGPKDEAQLDMDNYLGQIIGTGGLLPISLVLFTLNNIGMISWYILVLSGITLATSSATVIISTKNEDNGYTPSSLAGFYDTASIDSCGGYPPPIVFCDEVWYKSTISQYFDQKVLSWTYIFPLVVFSVILSQLLLTLPRLSRFVKGMLPQLSRLEGSKLVTYLNVLWIVAISILYLFAIYSYLANLYYLNKFGAIDTSNWTLGQIVAVTIWAPVLLKYIYSACFGIEAHSRVRFAKPYELTKSNHSNPQIDTERGALPEREIGSNGNNPHEETTQHGYSKIGGAQLIETEAEV</sequence>
<dbReference type="RefSeq" id="XP_024730167.1">
    <property type="nucleotide sequence ID" value="XM_024887386.1"/>
</dbReference>
<evidence type="ECO:0000313" key="3">
    <source>
        <dbReference type="EMBL" id="PMD53263.1"/>
    </source>
</evidence>
<dbReference type="STRING" id="1095630.A0A2J6SRD6"/>
<feature type="transmembrane region" description="Helical" evidence="2">
    <location>
        <begin position="331"/>
        <end position="350"/>
    </location>
</feature>
<evidence type="ECO:0000313" key="4">
    <source>
        <dbReference type="Proteomes" id="UP000235371"/>
    </source>
</evidence>
<accession>A0A2J6SRD6</accession>
<gene>
    <name evidence="3" type="ORF">K444DRAFT_668252</name>
</gene>
<dbReference type="OrthoDB" id="4582561at2759"/>
<evidence type="ECO:0000256" key="1">
    <source>
        <dbReference type="SAM" id="MobiDB-lite"/>
    </source>
</evidence>
<feature type="compositionally biased region" description="Basic and acidic residues" evidence="1">
    <location>
        <begin position="463"/>
        <end position="474"/>
    </location>
</feature>
<feature type="transmembrane region" description="Helical" evidence="2">
    <location>
        <begin position="253"/>
        <end position="273"/>
    </location>
</feature>
<feature type="transmembrane region" description="Helical" evidence="2">
    <location>
        <begin position="226"/>
        <end position="246"/>
    </location>
</feature>
<dbReference type="Proteomes" id="UP000235371">
    <property type="component" value="Unassembled WGS sequence"/>
</dbReference>
<dbReference type="EMBL" id="KZ613887">
    <property type="protein sequence ID" value="PMD53263.1"/>
    <property type="molecule type" value="Genomic_DNA"/>
</dbReference>
<organism evidence="3 4">
    <name type="scientific">Hyaloscypha bicolor E</name>
    <dbReference type="NCBI Taxonomy" id="1095630"/>
    <lineage>
        <taxon>Eukaryota</taxon>
        <taxon>Fungi</taxon>
        <taxon>Dikarya</taxon>
        <taxon>Ascomycota</taxon>
        <taxon>Pezizomycotina</taxon>
        <taxon>Leotiomycetes</taxon>
        <taxon>Helotiales</taxon>
        <taxon>Hyaloscyphaceae</taxon>
        <taxon>Hyaloscypha</taxon>
        <taxon>Hyaloscypha bicolor</taxon>
    </lineage>
</organism>
<feature type="transmembrane region" description="Helical" evidence="2">
    <location>
        <begin position="120"/>
        <end position="145"/>
    </location>
</feature>
<reference evidence="3 4" key="1">
    <citation type="submission" date="2016-04" db="EMBL/GenBank/DDBJ databases">
        <title>A degradative enzymes factory behind the ericoid mycorrhizal symbiosis.</title>
        <authorList>
            <consortium name="DOE Joint Genome Institute"/>
            <person name="Martino E."/>
            <person name="Morin E."/>
            <person name="Grelet G."/>
            <person name="Kuo A."/>
            <person name="Kohler A."/>
            <person name="Daghino S."/>
            <person name="Barry K."/>
            <person name="Choi C."/>
            <person name="Cichocki N."/>
            <person name="Clum A."/>
            <person name="Copeland A."/>
            <person name="Hainaut M."/>
            <person name="Haridas S."/>
            <person name="Labutti K."/>
            <person name="Lindquist E."/>
            <person name="Lipzen A."/>
            <person name="Khouja H.-R."/>
            <person name="Murat C."/>
            <person name="Ohm R."/>
            <person name="Olson A."/>
            <person name="Spatafora J."/>
            <person name="Veneault-Fourrey C."/>
            <person name="Henrissat B."/>
            <person name="Grigoriev I."/>
            <person name="Martin F."/>
            <person name="Perotto S."/>
        </authorList>
    </citation>
    <scope>NUCLEOTIDE SEQUENCE [LARGE SCALE GENOMIC DNA]</scope>
    <source>
        <strain evidence="3 4">E</strain>
    </source>
</reference>
<dbReference type="InParanoid" id="A0A2J6SRD6"/>
<proteinExistence type="predicted"/>
<keyword evidence="2" id="KW-0472">Membrane</keyword>
<keyword evidence="2" id="KW-0812">Transmembrane</keyword>
<dbReference type="AlphaFoldDB" id="A0A2J6SRD6"/>
<feature type="region of interest" description="Disordered" evidence="1">
    <location>
        <begin position="456"/>
        <end position="493"/>
    </location>
</feature>
<protein>
    <submittedName>
        <fullName evidence="3">Uncharacterized protein</fullName>
    </submittedName>
</protein>
<keyword evidence="4" id="KW-1185">Reference proteome</keyword>
<dbReference type="GeneID" id="36595462"/>
<feature type="transmembrane region" description="Helical" evidence="2">
    <location>
        <begin position="414"/>
        <end position="438"/>
    </location>
</feature>